<organism evidence="4 5">
    <name type="scientific">Paramecium pentaurelia</name>
    <dbReference type="NCBI Taxonomy" id="43138"/>
    <lineage>
        <taxon>Eukaryota</taxon>
        <taxon>Sar</taxon>
        <taxon>Alveolata</taxon>
        <taxon>Ciliophora</taxon>
        <taxon>Intramacronucleata</taxon>
        <taxon>Oligohymenophorea</taxon>
        <taxon>Peniculida</taxon>
        <taxon>Parameciidae</taxon>
        <taxon>Paramecium</taxon>
    </lineage>
</organism>
<dbReference type="GO" id="GO:0006511">
    <property type="term" value="P:ubiquitin-dependent protein catabolic process"/>
    <property type="evidence" value="ECO:0007669"/>
    <property type="project" value="InterPro"/>
</dbReference>
<proteinExistence type="inferred from homology"/>
<evidence type="ECO:0000256" key="1">
    <source>
        <dbReference type="PROSITE-ProRule" id="PRU00330"/>
    </source>
</evidence>
<dbReference type="PROSITE" id="PS50069">
    <property type="entry name" value="CULLIN_2"/>
    <property type="match status" value="1"/>
</dbReference>
<comment type="similarity">
    <text evidence="1 2">Belongs to the cullin family.</text>
</comment>
<gene>
    <name evidence="4" type="ORF">PPENT_87.1.T0130073</name>
</gene>
<comment type="caution">
    <text evidence="4">The sequence shown here is derived from an EMBL/GenBank/DDBJ whole genome shotgun (WGS) entry which is preliminary data.</text>
</comment>
<reference evidence="4" key="1">
    <citation type="submission" date="2021-01" db="EMBL/GenBank/DDBJ databases">
        <authorList>
            <consortium name="Genoscope - CEA"/>
            <person name="William W."/>
        </authorList>
    </citation>
    <scope>NUCLEOTIDE SEQUENCE</scope>
</reference>
<dbReference type="OrthoDB" id="27073at2759"/>
<evidence type="ECO:0000259" key="3">
    <source>
        <dbReference type="PROSITE" id="PS50069"/>
    </source>
</evidence>
<dbReference type="PANTHER" id="PTHR11932">
    <property type="entry name" value="CULLIN"/>
    <property type="match status" value="1"/>
</dbReference>
<accession>A0A8S1T085</accession>
<evidence type="ECO:0000313" key="4">
    <source>
        <dbReference type="EMBL" id="CAD8144142.1"/>
    </source>
</evidence>
<dbReference type="Proteomes" id="UP000689195">
    <property type="component" value="Unassembled WGS sequence"/>
</dbReference>
<dbReference type="InterPro" id="IPR045093">
    <property type="entry name" value="Cullin"/>
</dbReference>
<dbReference type="Pfam" id="PF10557">
    <property type="entry name" value="Cullin_Nedd8"/>
    <property type="match status" value="1"/>
</dbReference>
<dbReference type="GO" id="GO:0031625">
    <property type="term" value="F:ubiquitin protein ligase binding"/>
    <property type="evidence" value="ECO:0007669"/>
    <property type="project" value="InterPro"/>
</dbReference>
<feature type="domain" description="Cullin family profile" evidence="3">
    <location>
        <begin position="419"/>
        <end position="652"/>
    </location>
</feature>
<protein>
    <recommendedName>
        <fullName evidence="3">Cullin family profile domain-containing protein</fullName>
    </recommendedName>
</protein>
<dbReference type="Pfam" id="PF00888">
    <property type="entry name" value="Cullin"/>
    <property type="match status" value="1"/>
</dbReference>
<dbReference type="AlphaFoldDB" id="A0A8S1T085"/>
<dbReference type="EMBL" id="CAJJDO010000013">
    <property type="protein sequence ID" value="CAD8144142.1"/>
    <property type="molecule type" value="Genomic_DNA"/>
</dbReference>
<name>A0A8S1T085_9CILI</name>
<dbReference type="InterPro" id="IPR016158">
    <property type="entry name" value="Cullin_homology"/>
</dbReference>
<dbReference type="InterPro" id="IPR001373">
    <property type="entry name" value="Cullin_N"/>
</dbReference>
<dbReference type="SMART" id="SM00884">
    <property type="entry name" value="Cullin_Nedd8"/>
    <property type="match status" value="1"/>
</dbReference>
<evidence type="ECO:0000256" key="2">
    <source>
        <dbReference type="RuleBase" id="RU003829"/>
    </source>
</evidence>
<evidence type="ECO:0000313" key="5">
    <source>
        <dbReference type="Proteomes" id="UP000689195"/>
    </source>
</evidence>
<sequence>MNQQKLKTNKELLENYLNQACKQYRSNEVVSTSKTTYRILYDWAYEFPDDQAIQLKFIFEEWLYKYLQTQMIPELLTSQDFIQSFIFEQGLFKSLLTYFSKLFFCYDNKLGSQQFYIVELGLFVFDKLVLSHDIIKQRYKQSFIDRLNQIRLNNNQNQKQQLLNYVEILNLNQLAQNKRLELISKDKEIIINVKNTQKMAILQSPESTFDSLLFDTVLEGTKKFYAELSLTWISRGSSTEYIKQATNQITIEESLKEIFYSKFKNSEEITRKFIYEMLEQNVDQIILNPQDGLHQQFLQLRNSSDLSPISKIYQLYKNIPNQIEKQLLEFQQFIRNQITQVLTESEECGQVQQMPQQQVKQAQQQQANRSLQLHIAQIDNLQKIQEYCMKLVQICFDGSHRFRNHLELTFKEKLNTAERFLDKLSVYIHVSLKDKLKETSNEEDRQKFEKFNRNMLAFIQLINCKGKLFQKITDNLKSRIFRGEIKNQGYEEEFLKSLRREHPEHLPSDLLTVWKDFKYYRNLDNEIQALLSTKKLILGTNVQFTIFTRTNSLREFNTQNRKDCIKPPQQIQDCIIQMEKFYEKKQQTEKKSLVWNYKIGQSIINYKFGPSNQQVGKIIVSNLQLFIILYLKQYGGRSKPELLNDTGINYEEELTQQMETLLDLRLIFEIEGKFYLQTEQAKLKTQLIPNRPISLVPKKIGENTEDQILLKKERDLKIQSSIVRLMKTNKEMYYPQIFAGVQKGLLGYYDFSAQDILAQIDELINSNYIKRDEKINNKFQYTPV</sequence>
<dbReference type="InterPro" id="IPR019559">
    <property type="entry name" value="Cullin_neddylation_domain"/>
</dbReference>
<keyword evidence="5" id="KW-1185">Reference proteome</keyword>